<sequence>MARGTVKFFNSSKGFGFISPEDGSPDVFVHASALERSGIRSLNDGDQVTFDVEEDRRSGKLAATDLRVTGSGGASSGRSGSRSWDDGSRGQGGFQRSSAPRTSGARSAGGSGRGTVKWFNSAKGFGFIQPEDGSEDVFVHISAVERAGLRDLPEGTVVSYDLEQGRTGKTSAVNLRLGD</sequence>
<comment type="caution">
    <text evidence="4">The sequence shown here is derived from an EMBL/GenBank/DDBJ whole genome shotgun (WGS) entry which is preliminary data.</text>
</comment>
<feature type="domain" description="CSD" evidence="3">
    <location>
        <begin position="111"/>
        <end position="177"/>
    </location>
</feature>
<feature type="compositionally biased region" description="Low complexity" evidence="2">
    <location>
        <begin position="94"/>
        <end position="106"/>
    </location>
</feature>
<dbReference type="InterPro" id="IPR019844">
    <property type="entry name" value="CSD_CS"/>
</dbReference>
<protein>
    <submittedName>
        <fullName evidence="4">Cold shock protein CspA</fullName>
    </submittedName>
</protein>
<dbReference type="Proteomes" id="UP000019666">
    <property type="component" value="Unassembled WGS sequence"/>
</dbReference>
<dbReference type="PROSITE" id="PS00352">
    <property type="entry name" value="CSD_1"/>
    <property type="match status" value="2"/>
</dbReference>
<dbReference type="Gene3D" id="2.40.50.140">
    <property type="entry name" value="Nucleic acid-binding proteins"/>
    <property type="match status" value="2"/>
</dbReference>
<proteinExistence type="predicted"/>
<dbReference type="InterPro" id="IPR012340">
    <property type="entry name" value="NA-bd_OB-fold"/>
</dbReference>
<evidence type="ECO:0000259" key="3">
    <source>
        <dbReference type="PROSITE" id="PS51857"/>
    </source>
</evidence>
<organism evidence="4 5">
    <name type="scientific">Rubellimicrobium mesophilum DSM 19309</name>
    <dbReference type="NCBI Taxonomy" id="442562"/>
    <lineage>
        <taxon>Bacteria</taxon>
        <taxon>Pseudomonadati</taxon>
        <taxon>Pseudomonadota</taxon>
        <taxon>Alphaproteobacteria</taxon>
        <taxon>Rhodobacterales</taxon>
        <taxon>Roseobacteraceae</taxon>
        <taxon>Rubellimicrobium</taxon>
    </lineage>
</organism>
<dbReference type="InterPro" id="IPR002059">
    <property type="entry name" value="CSP_DNA-bd"/>
</dbReference>
<accession>A0A017HID6</accession>
<dbReference type="EMBL" id="AOSK01000118">
    <property type="protein sequence ID" value="EYD74282.1"/>
    <property type="molecule type" value="Genomic_DNA"/>
</dbReference>
<dbReference type="Pfam" id="PF00313">
    <property type="entry name" value="CSD"/>
    <property type="match status" value="2"/>
</dbReference>
<dbReference type="GO" id="GO:0005829">
    <property type="term" value="C:cytosol"/>
    <property type="evidence" value="ECO:0007669"/>
    <property type="project" value="UniProtKB-ARBA"/>
</dbReference>
<gene>
    <name evidence="4" type="ORF">Rumeso_04146</name>
</gene>
<evidence type="ECO:0000313" key="5">
    <source>
        <dbReference type="Proteomes" id="UP000019666"/>
    </source>
</evidence>
<dbReference type="SMART" id="SM00357">
    <property type="entry name" value="CSP"/>
    <property type="match status" value="2"/>
</dbReference>
<evidence type="ECO:0000256" key="1">
    <source>
        <dbReference type="RuleBase" id="RU000408"/>
    </source>
</evidence>
<dbReference type="HOGENOM" id="CLU_097141_0_0_5"/>
<keyword evidence="5" id="KW-1185">Reference proteome</keyword>
<dbReference type="AlphaFoldDB" id="A0A017HID6"/>
<feature type="domain" description="CSD" evidence="3">
    <location>
        <begin position="1"/>
        <end position="68"/>
    </location>
</feature>
<comment type="subcellular location">
    <subcellularLocation>
        <location evidence="1">Cytoplasm</location>
    </subcellularLocation>
</comment>
<feature type="region of interest" description="Disordered" evidence="2">
    <location>
        <begin position="44"/>
        <end position="113"/>
    </location>
</feature>
<evidence type="ECO:0000313" key="4">
    <source>
        <dbReference type="EMBL" id="EYD74282.1"/>
    </source>
</evidence>
<dbReference type="PROSITE" id="PS51857">
    <property type="entry name" value="CSD_2"/>
    <property type="match status" value="2"/>
</dbReference>
<dbReference type="GO" id="GO:0003676">
    <property type="term" value="F:nucleic acid binding"/>
    <property type="evidence" value="ECO:0007669"/>
    <property type="project" value="InterPro"/>
</dbReference>
<name>A0A017HID6_9RHOB</name>
<dbReference type="SUPFAM" id="SSF50249">
    <property type="entry name" value="Nucleic acid-binding proteins"/>
    <property type="match status" value="2"/>
</dbReference>
<dbReference type="OrthoDB" id="9791685at2"/>
<dbReference type="CDD" id="cd04458">
    <property type="entry name" value="CSP_CDS"/>
    <property type="match status" value="2"/>
</dbReference>
<dbReference type="PRINTS" id="PR00050">
    <property type="entry name" value="COLDSHOCK"/>
</dbReference>
<evidence type="ECO:0000256" key="2">
    <source>
        <dbReference type="SAM" id="MobiDB-lite"/>
    </source>
</evidence>
<reference evidence="4 5" key="1">
    <citation type="submission" date="2013-02" db="EMBL/GenBank/DDBJ databases">
        <authorList>
            <person name="Fiebig A."/>
            <person name="Goeker M."/>
            <person name="Klenk H.-P.P."/>
        </authorList>
    </citation>
    <scope>NUCLEOTIDE SEQUENCE [LARGE SCALE GENOMIC DNA]</scope>
    <source>
        <strain evidence="4 5">DSM 19309</strain>
    </source>
</reference>
<dbReference type="PATRIC" id="fig|442562.3.peg.4082"/>
<dbReference type="STRING" id="442562.Rumeso_04146"/>
<dbReference type="InterPro" id="IPR050181">
    <property type="entry name" value="Cold_shock_domain"/>
</dbReference>
<dbReference type="PANTHER" id="PTHR11544">
    <property type="entry name" value="COLD SHOCK DOMAIN CONTAINING PROTEINS"/>
    <property type="match status" value="1"/>
</dbReference>
<dbReference type="InterPro" id="IPR011129">
    <property type="entry name" value="CSD"/>
</dbReference>